<evidence type="ECO:0000256" key="1">
    <source>
        <dbReference type="SAM" id="Phobius"/>
    </source>
</evidence>
<name>A0ABT3GBL2_9BACT</name>
<keyword evidence="1" id="KW-0812">Transmembrane</keyword>
<dbReference type="Proteomes" id="UP001320876">
    <property type="component" value="Unassembled WGS sequence"/>
</dbReference>
<evidence type="ECO:0000313" key="3">
    <source>
        <dbReference type="Proteomes" id="UP001320876"/>
    </source>
</evidence>
<evidence type="ECO:0000313" key="2">
    <source>
        <dbReference type="EMBL" id="MCW1921014.1"/>
    </source>
</evidence>
<keyword evidence="1" id="KW-0472">Membrane</keyword>
<protein>
    <submittedName>
        <fullName evidence="2">Uncharacterized protein</fullName>
    </submittedName>
</protein>
<reference evidence="2 3" key="1">
    <citation type="submission" date="2022-10" db="EMBL/GenBank/DDBJ databases">
        <title>Luteolibacter arcticus strain CCTCC AB 2014275, whole genome shotgun sequencing project.</title>
        <authorList>
            <person name="Zhao G."/>
            <person name="Shen L."/>
        </authorList>
    </citation>
    <scope>NUCLEOTIDE SEQUENCE [LARGE SCALE GENOMIC DNA]</scope>
    <source>
        <strain evidence="2 3">CCTCC AB 2014275</strain>
    </source>
</reference>
<feature type="transmembrane region" description="Helical" evidence="1">
    <location>
        <begin position="103"/>
        <end position="121"/>
    </location>
</feature>
<proteinExistence type="predicted"/>
<dbReference type="EMBL" id="JAPDDT010000001">
    <property type="protein sequence ID" value="MCW1921014.1"/>
    <property type="molecule type" value="Genomic_DNA"/>
</dbReference>
<organism evidence="2 3">
    <name type="scientific">Luteolibacter arcticus</name>
    <dbReference type="NCBI Taxonomy" id="1581411"/>
    <lineage>
        <taxon>Bacteria</taxon>
        <taxon>Pseudomonadati</taxon>
        <taxon>Verrucomicrobiota</taxon>
        <taxon>Verrucomicrobiia</taxon>
        <taxon>Verrucomicrobiales</taxon>
        <taxon>Verrucomicrobiaceae</taxon>
        <taxon>Luteolibacter</taxon>
    </lineage>
</organism>
<keyword evidence="3" id="KW-1185">Reference proteome</keyword>
<accession>A0ABT3GBL2</accession>
<dbReference type="RefSeq" id="WP_264485123.1">
    <property type="nucleotide sequence ID" value="NZ_JAPDDT010000001.1"/>
</dbReference>
<comment type="caution">
    <text evidence="2">The sequence shown here is derived from an EMBL/GenBank/DDBJ whole genome shotgun (WGS) entry which is preliminary data.</text>
</comment>
<sequence>MKPRPFYRWKNFWLGLCVLVFLGWASFESRGTTTRVVFQKATSGFYELAREDCATFLVNGRWGHRITPMPPLIFGYKVWAGPWATGYEDTLLPDWPRVKLPDSWIISGFVFLWSTWLFYHWKREQKKCP</sequence>
<gene>
    <name evidence="2" type="ORF">OKA05_00510</name>
</gene>
<keyword evidence="1" id="KW-1133">Transmembrane helix</keyword>